<accession>A0A2K2G3T4</accession>
<evidence type="ECO:0000313" key="2">
    <source>
        <dbReference type="Proteomes" id="UP000236327"/>
    </source>
</evidence>
<dbReference type="AlphaFoldDB" id="A0A2K2G3T4"/>
<comment type="caution">
    <text evidence="1">The sequence shown here is derived from an EMBL/GenBank/DDBJ whole genome shotgun (WGS) entry which is preliminary data.</text>
</comment>
<dbReference type="OrthoDB" id="9801450at2"/>
<organism evidence="1 2">
    <name type="scientific">Novosphingobium guangzhouense</name>
    <dbReference type="NCBI Taxonomy" id="1850347"/>
    <lineage>
        <taxon>Bacteria</taxon>
        <taxon>Pseudomonadati</taxon>
        <taxon>Pseudomonadota</taxon>
        <taxon>Alphaproteobacteria</taxon>
        <taxon>Sphingomonadales</taxon>
        <taxon>Sphingomonadaceae</taxon>
        <taxon>Novosphingobium</taxon>
    </lineage>
</organism>
<dbReference type="Pfam" id="PF05717">
    <property type="entry name" value="TnpB_IS66"/>
    <property type="match status" value="1"/>
</dbReference>
<keyword evidence="2" id="KW-1185">Reference proteome</keyword>
<reference evidence="1 2" key="1">
    <citation type="submission" date="2016-05" db="EMBL/GenBank/DDBJ databases">
        <title>Complete genome sequence of Novosphingobium guangzhouense SA925(T).</title>
        <authorList>
            <person name="Sha S."/>
        </authorList>
    </citation>
    <scope>NUCLEOTIDE SEQUENCE [LARGE SCALE GENOMIC DNA]</scope>
    <source>
        <strain evidence="1 2">SA925</strain>
    </source>
</reference>
<dbReference type="PANTHER" id="PTHR36455">
    <property type="match status" value="1"/>
</dbReference>
<name>A0A2K2G3T4_9SPHN</name>
<dbReference type="InterPro" id="IPR008878">
    <property type="entry name" value="Transposase_IS66_Orf2"/>
</dbReference>
<gene>
    <name evidence="1" type="ORF">A8V01_15010</name>
</gene>
<protein>
    <recommendedName>
        <fullName evidence="3">Transposase</fullName>
    </recommendedName>
</protein>
<proteinExistence type="predicted"/>
<dbReference type="PANTHER" id="PTHR36455:SF1">
    <property type="entry name" value="BLR8292 PROTEIN"/>
    <property type="match status" value="1"/>
</dbReference>
<dbReference type="EMBL" id="LYMM01000023">
    <property type="protein sequence ID" value="PNU05662.1"/>
    <property type="molecule type" value="Genomic_DNA"/>
</dbReference>
<sequence>MIGGRSDLKVVLVSGPIDFRAGINRLASLVANELGRDPYSNDVFVFRSKRMDRLKLLHFDGSGTILVTKWLEAGKFFWPPVTGGVIKLTAAQMTLLLGGMDWRRLEENPIRKPEAAG</sequence>
<evidence type="ECO:0000313" key="1">
    <source>
        <dbReference type="EMBL" id="PNU05662.1"/>
    </source>
</evidence>
<dbReference type="RefSeq" id="WP_103095084.1">
    <property type="nucleotide sequence ID" value="NZ_LYMM01000023.1"/>
</dbReference>
<dbReference type="NCBIfam" id="NF033819">
    <property type="entry name" value="IS66_TnpB"/>
    <property type="match status" value="1"/>
</dbReference>
<evidence type="ECO:0008006" key="3">
    <source>
        <dbReference type="Google" id="ProtNLM"/>
    </source>
</evidence>
<dbReference type="Proteomes" id="UP000236327">
    <property type="component" value="Unassembled WGS sequence"/>
</dbReference>